<dbReference type="AlphaFoldDB" id="A0A4P7N0D6"/>
<evidence type="ECO:0000313" key="3">
    <source>
        <dbReference type="Proteomes" id="UP000294847"/>
    </source>
</evidence>
<name>A0A4P7N0D6_PYROR</name>
<proteinExistence type="predicted"/>
<organism evidence="2 3">
    <name type="scientific">Pyricularia oryzae</name>
    <name type="common">Rice blast fungus</name>
    <name type="synonym">Magnaporthe oryzae</name>
    <dbReference type="NCBI Taxonomy" id="318829"/>
    <lineage>
        <taxon>Eukaryota</taxon>
        <taxon>Fungi</taxon>
        <taxon>Dikarya</taxon>
        <taxon>Ascomycota</taxon>
        <taxon>Pezizomycotina</taxon>
        <taxon>Sordariomycetes</taxon>
        <taxon>Sordariomycetidae</taxon>
        <taxon>Magnaporthales</taxon>
        <taxon>Pyriculariaceae</taxon>
        <taxon>Pyricularia</taxon>
    </lineage>
</organism>
<protein>
    <submittedName>
        <fullName evidence="2">Uncharacterized protein</fullName>
    </submittedName>
</protein>
<reference evidence="2 3" key="1">
    <citation type="journal article" date="2019" name="Mol. Biol. Evol.">
        <title>Blast fungal genomes show frequent chromosomal changes, gene gains and losses, and effector gene turnover.</title>
        <authorList>
            <person name="Gomez Luciano L.B."/>
            <person name="Jason Tsai I."/>
            <person name="Chuma I."/>
            <person name="Tosa Y."/>
            <person name="Chen Y.H."/>
            <person name="Li J.Y."/>
            <person name="Li M.Y."/>
            <person name="Jade Lu M.Y."/>
            <person name="Nakayashiki H."/>
            <person name="Li W.H."/>
        </authorList>
    </citation>
    <scope>NUCLEOTIDE SEQUENCE [LARGE SCALE GENOMIC DNA]</scope>
    <source>
        <strain evidence="2">MZ5-1-6</strain>
    </source>
</reference>
<dbReference type="Proteomes" id="UP000294847">
    <property type="component" value="Chromosome 2"/>
</dbReference>
<dbReference type="EMBL" id="CP034205">
    <property type="protein sequence ID" value="QBZ55768.1"/>
    <property type="molecule type" value="Genomic_DNA"/>
</dbReference>
<feature type="region of interest" description="Disordered" evidence="1">
    <location>
        <begin position="35"/>
        <end position="73"/>
    </location>
</feature>
<sequence>MVLHYIVSDNAEVMHHPEVGVSDSDAGAKSRIHRRLRHNPEGSVLESKAIGNGNGNKSIVPHPITPPRMSMDT</sequence>
<evidence type="ECO:0000313" key="2">
    <source>
        <dbReference type="EMBL" id="QBZ55768.1"/>
    </source>
</evidence>
<evidence type="ECO:0000256" key="1">
    <source>
        <dbReference type="SAM" id="MobiDB-lite"/>
    </source>
</evidence>
<gene>
    <name evidence="2" type="ORF">PoMZ_00670</name>
</gene>
<accession>A0A4P7N0D6</accession>